<evidence type="ECO:0000313" key="4">
    <source>
        <dbReference type="Proteomes" id="UP001404956"/>
    </source>
</evidence>
<comment type="caution">
    <text evidence="3">The sequence shown here is derived from an EMBL/GenBank/DDBJ whole genome shotgun (WGS) entry which is preliminary data.</text>
</comment>
<evidence type="ECO:0000313" key="3">
    <source>
        <dbReference type="EMBL" id="GAA5533908.1"/>
    </source>
</evidence>
<name>A0ABP9XG98_9DEIO</name>
<sequence length="343" mass="35133">MRTLLASLALLTAGAVSAAPYDANITRIYYLADLENCPGKLDMQPGDLWTLTFPDTVTDAYVTKNGIVERQIQGNRLIMAVTAQVGSTPALVLTEDGRAPRFNITVEAGKGGRNKNVLIRPGSTPGGSKCGVASVPPAPTPAKPPVVQANPAPRTPANVTVRPPVTTLPPAGTPLAVRPAATSPAASRPPATSTAALAATRPGGSAPAVPTNPPAASAPAPRPVAAVPPRPVTPSASPAHMPVTVNAQAPSFLKVTVRPETRGTLTFTFRNTLDADVVLNETDLRLADANGTRDNTLIVPAGGELTSQVTLRGPLPALIAKLTWPGVILGSGEGFQVSAMLVL</sequence>
<feature type="region of interest" description="Disordered" evidence="1">
    <location>
        <begin position="139"/>
        <end position="241"/>
    </location>
</feature>
<dbReference type="EMBL" id="BAABRV010000005">
    <property type="protein sequence ID" value="GAA5533908.1"/>
    <property type="molecule type" value="Genomic_DNA"/>
</dbReference>
<dbReference type="RefSeq" id="WP_345454750.1">
    <property type="nucleotide sequence ID" value="NZ_BAABRV010000005.1"/>
</dbReference>
<evidence type="ECO:0000256" key="2">
    <source>
        <dbReference type="SAM" id="SignalP"/>
    </source>
</evidence>
<gene>
    <name evidence="3" type="ORF">Dalu01_02316</name>
</gene>
<accession>A0ABP9XG98</accession>
<proteinExistence type="predicted"/>
<evidence type="ECO:0000256" key="1">
    <source>
        <dbReference type="SAM" id="MobiDB-lite"/>
    </source>
</evidence>
<feature type="signal peptide" evidence="2">
    <location>
        <begin position="1"/>
        <end position="18"/>
    </location>
</feature>
<feature type="compositionally biased region" description="Low complexity" evidence="1">
    <location>
        <begin position="159"/>
        <end position="170"/>
    </location>
</feature>
<dbReference type="Proteomes" id="UP001404956">
    <property type="component" value="Unassembled WGS sequence"/>
</dbReference>
<reference evidence="3 4" key="1">
    <citation type="submission" date="2024-02" db="EMBL/GenBank/DDBJ databases">
        <title>Deinococcus aluminii NBRC 112889.</title>
        <authorList>
            <person name="Ichikawa N."/>
            <person name="Katano-Makiyama Y."/>
            <person name="Hidaka K."/>
        </authorList>
    </citation>
    <scope>NUCLEOTIDE SEQUENCE [LARGE SCALE GENOMIC DNA]</scope>
    <source>
        <strain evidence="3 4">NBRC 112889</strain>
    </source>
</reference>
<feature type="compositionally biased region" description="Pro residues" evidence="1">
    <location>
        <begin position="220"/>
        <end position="232"/>
    </location>
</feature>
<feature type="chain" id="PRO_5046140101" evidence="2">
    <location>
        <begin position="19"/>
        <end position="343"/>
    </location>
</feature>
<protein>
    <submittedName>
        <fullName evidence="3">Uncharacterized protein</fullName>
    </submittedName>
</protein>
<keyword evidence="2" id="KW-0732">Signal</keyword>
<feature type="compositionally biased region" description="Low complexity" evidence="1">
    <location>
        <begin position="178"/>
        <end position="219"/>
    </location>
</feature>
<keyword evidence="4" id="KW-1185">Reference proteome</keyword>
<organism evidence="3 4">
    <name type="scientific">Deinococcus aluminii</name>
    <dbReference type="NCBI Taxonomy" id="1656885"/>
    <lineage>
        <taxon>Bacteria</taxon>
        <taxon>Thermotogati</taxon>
        <taxon>Deinococcota</taxon>
        <taxon>Deinococci</taxon>
        <taxon>Deinococcales</taxon>
        <taxon>Deinococcaceae</taxon>
        <taxon>Deinococcus</taxon>
    </lineage>
</organism>